<evidence type="ECO:0000313" key="5">
    <source>
        <dbReference type="EMBL" id="KAF2708446.1"/>
    </source>
</evidence>
<dbReference type="Gene3D" id="3.50.50.60">
    <property type="entry name" value="FAD/NAD(P)-binding domain"/>
    <property type="match status" value="1"/>
</dbReference>
<dbReference type="AlphaFoldDB" id="A0A6G1K6D1"/>
<proteinExistence type="predicted"/>
<keyword evidence="6" id="KW-1185">Reference proteome</keyword>
<name>A0A6G1K6D1_9PLEO</name>
<dbReference type="EMBL" id="MU005772">
    <property type="protein sequence ID" value="KAF2708446.1"/>
    <property type="molecule type" value="Genomic_DNA"/>
</dbReference>
<feature type="domain" description="FAD-binding" evidence="4">
    <location>
        <begin position="5"/>
        <end position="85"/>
    </location>
</feature>
<dbReference type="InterPro" id="IPR002938">
    <property type="entry name" value="FAD-bd"/>
</dbReference>
<dbReference type="Gene3D" id="3.30.9.30">
    <property type="match status" value="1"/>
</dbReference>
<accession>A0A6G1K6D1</accession>
<sequence length="133" mass="14523">MAPLKVLIVGGGIAGPSLAYWLSRIGANITLIERSPRIRASGQQVDLRAQGIPMMKKLGIEPAVRAVLVHETGTQFVDGNGRTKAFFPANESGSGKQSITSEYEIMRGDLVKILYRLTEKAEKCPTFVRHHCC</sequence>
<organism evidence="5 6">
    <name type="scientific">Pleomassaria siparia CBS 279.74</name>
    <dbReference type="NCBI Taxonomy" id="1314801"/>
    <lineage>
        <taxon>Eukaryota</taxon>
        <taxon>Fungi</taxon>
        <taxon>Dikarya</taxon>
        <taxon>Ascomycota</taxon>
        <taxon>Pezizomycotina</taxon>
        <taxon>Dothideomycetes</taxon>
        <taxon>Pleosporomycetidae</taxon>
        <taxon>Pleosporales</taxon>
        <taxon>Pleomassariaceae</taxon>
        <taxon>Pleomassaria</taxon>
    </lineage>
</organism>
<dbReference type="InterPro" id="IPR036188">
    <property type="entry name" value="FAD/NAD-bd_sf"/>
</dbReference>
<evidence type="ECO:0000256" key="2">
    <source>
        <dbReference type="ARBA" id="ARBA00022827"/>
    </source>
</evidence>
<dbReference type="SUPFAM" id="SSF51905">
    <property type="entry name" value="FAD/NAD(P)-binding domain"/>
    <property type="match status" value="1"/>
</dbReference>
<dbReference type="GO" id="GO:0071949">
    <property type="term" value="F:FAD binding"/>
    <property type="evidence" value="ECO:0007669"/>
    <property type="project" value="InterPro"/>
</dbReference>
<evidence type="ECO:0000259" key="4">
    <source>
        <dbReference type="Pfam" id="PF01494"/>
    </source>
</evidence>
<evidence type="ECO:0000313" key="6">
    <source>
        <dbReference type="Proteomes" id="UP000799428"/>
    </source>
</evidence>
<keyword evidence="3" id="KW-0560">Oxidoreductase</keyword>
<dbReference type="Pfam" id="PF01494">
    <property type="entry name" value="FAD_binding_3"/>
    <property type="match status" value="1"/>
</dbReference>
<dbReference type="Proteomes" id="UP000799428">
    <property type="component" value="Unassembled WGS sequence"/>
</dbReference>
<dbReference type="PANTHER" id="PTHR46865:SF7">
    <property type="entry name" value="MONOOXYGENASE, PUTATIVE (AFU_ORTHOLOGUE AFUA_8G07040)-RELATED"/>
    <property type="match status" value="1"/>
</dbReference>
<gene>
    <name evidence="5" type="ORF">K504DRAFT_468778</name>
</gene>
<keyword evidence="2" id="KW-0274">FAD</keyword>
<protein>
    <submittedName>
        <fullName evidence="5">FAD/NAD(P)-binding domain-containing protein</fullName>
    </submittedName>
</protein>
<reference evidence="5" key="1">
    <citation type="journal article" date="2020" name="Stud. Mycol.">
        <title>101 Dothideomycetes genomes: a test case for predicting lifestyles and emergence of pathogens.</title>
        <authorList>
            <person name="Haridas S."/>
            <person name="Albert R."/>
            <person name="Binder M."/>
            <person name="Bloem J."/>
            <person name="Labutti K."/>
            <person name="Salamov A."/>
            <person name="Andreopoulos B."/>
            <person name="Baker S."/>
            <person name="Barry K."/>
            <person name="Bills G."/>
            <person name="Bluhm B."/>
            <person name="Cannon C."/>
            <person name="Castanera R."/>
            <person name="Culley D."/>
            <person name="Daum C."/>
            <person name="Ezra D."/>
            <person name="Gonzalez J."/>
            <person name="Henrissat B."/>
            <person name="Kuo A."/>
            <person name="Liang C."/>
            <person name="Lipzen A."/>
            <person name="Lutzoni F."/>
            <person name="Magnuson J."/>
            <person name="Mondo S."/>
            <person name="Nolan M."/>
            <person name="Ohm R."/>
            <person name="Pangilinan J."/>
            <person name="Park H.-J."/>
            <person name="Ramirez L."/>
            <person name="Alfaro M."/>
            <person name="Sun H."/>
            <person name="Tritt A."/>
            <person name="Yoshinaga Y."/>
            <person name="Zwiers L.-H."/>
            <person name="Turgeon B."/>
            <person name="Goodwin S."/>
            <person name="Spatafora J."/>
            <person name="Crous P."/>
            <person name="Grigoriev I."/>
        </authorList>
    </citation>
    <scope>NUCLEOTIDE SEQUENCE</scope>
    <source>
        <strain evidence="5">CBS 279.74</strain>
    </source>
</reference>
<dbReference type="InterPro" id="IPR051704">
    <property type="entry name" value="FAD_aromatic-hydroxylase"/>
</dbReference>
<evidence type="ECO:0000256" key="1">
    <source>
        <dbReference type="ARBA" id="ARBA00022630"/>
    </source>
</evidence>
<dbReference type="GO" id="GO:0016491">
    <property type="term" value="F:oxidoreductase activity"/>
    <property type="evidence" value="ECO:0007669"/>
    <property type="project" value="UniProtKB-KW"/>
</dbReference>
<dbReference type="PANTHER" id="PTHR46865">
    <property type="entry name" value="OXIDOREDUCTASE-RELATED"/>
    <property type="match status" value="1"/>
</dbReference>
<evidence type="ECO:0000256" key="3">
    <source>
        <dbReference type="ARBA" id="ARBA00023002"/>
    </source>
</evidence>
<dbReference type="OrthoDB" id="655030at2759"/>
<keyword evidence="1" id="KW-0285">Flavoprotein</keyword>